<feature type="transmembrane region" description="Helical" evidence="1">
    <location>
        <begin position="201"/>
        <end position="226"/>
    </location>
</feature>
<feature type="transmembrane region" description="Helical" evidence="1">
    <location>
        <begin position="96"/>
        <end position="115"/>
    </location>
</feature>
<dbReference type="AlphaFoldDB" id="A0AAV5VN97"/>
<dbReference type="PANTHER" id="PTHR46178">
    <property type="entry name" value="SEVEN TM RECEPTOR"/>
    <property type="match status" value="1"/>
</dbReference>
<evidence type="ECO:0000313" key="3">
    <source>
        <dbReference type="Proteomes" id="UP001432322"/>
    </source>
</evidence>
<gene>
    <name evidence="2" type="ORF">PFISCL1PPCAC_11171</name>
</gene>
<keyword evidence="1" id="KW-1133">Transmembrane helix</keyword>
<keyword evidence="3" id="KW-1185">Reference proteome</keyword>
<dbReference type="EMBL" id="BTSY01000003">
    <property type="protein sequence ID" value="GMT19874.1"/>
    <property type="molecule type" value="Genomic_DNA"/>
</dbReference>
<evidence type="ECO:0000256" key="1">
    <source>
        <dbReference type="SAM" id="Phobius"/>
    </source>
</evidence>
<dbReference type="Pfam" id="PF10326">
    <property type="entry name" value="7TM_GPCR_Str"/>
    <property type="match status" value="1"/>
</dbReference>
<feature type="transmembrane region" description="Helical" evidence="1">
    <location>
        <begin position="6"/>
        <end position="29"/>
    </location>
</feature>
<sequence length="328" mass="37313">MIHILAISSFVCFLLSWVLNLLLLFCLIYHNSAQNNGYRRISLAIVVFDLLFSAAYAITVPLWHSDGHALLLLIPVGYTSTLPSGNFLNWLIRPSFVIWHAGMITTSFLVAATFAYRYTVICNSQRLKSWYYSKILRTVILLFCTTFALTQGLLLDRVMEPIDKLTATMNHVLQDVYGVDFTQVYYQGSDLSDPDMSSRGLVGMAMSGVFQLSFVAIIFVVFYTGSKMHTVIRRNTISHRAQAKHQQVFRMLVCQALSPFLFLYLPPLIDATCVTIGYYVPLPICIAKAFLVYLFPIANPLAILIFTDDYRYFIRNSKQRIKSENSIN</sequence>
<keyword evidence="1" id="KW-0472">Membrane</keyword>
<name>A0AAV5VN97_9BILA</name>
<evidence type="ECO:0008006" key="4">
    <source>
        <dbReference type="Google" id="ProtNLM"/>
    </source>
</evidence>
<comment type="caution">
    <text evidence="2">The sequence shown here is derived from an EMBL/GenBank/DDBJ whole genome shotgun (WGS) entry which is preliminary data.</text>
</comment>
<feature type="non-terminal residue" evidence="2">
    <location>
        <position position="328"/>
    </location>
</feature>
<feature type="transmembrane region" description="Helical" evidence="1">
    <location>
        <begin position="135"/>
        <end position="155"/>
    </location>
</feature>
<dbReference type="SUPFAM" id="SSF81321">
    <property type="entry name" value="Family A G protein-coupled receptor-like"/>
    <property type="match status" value="1"/>
</dbReference>
<reference evidence="2" key="1">
    <citation type="submission" date="2023-10" db="EMBL/GenBank/DDBJ databases">
        <title>Genome assembly of Pristionchus species.</title>
        <authorList>
            <person name="Yoshida K."/>
            <person name="Sommer R.J."/>
        </authorList>
    </citation>
    <scope>NUCLEOTIDE SEQUENCE</scope>
    <source>
        <strain evidence="2">RS5133</strain>
    </source>
</reference>
<organism evidence="2 3">
    <name type="scientific">Pristionchus fissidentatus</name>
    <dbReference type="NCBI Taxonomy" id="1538716"/>
    <lineage>
        <taxon>Eukaryota</taxon>
        <taxon>Metazoa</taxon>
        <taxon>Ecdysozoa</taxon>
        <taxon>Nematoda</taxon>
        <taxon>Chromadorea</taxon>
        <taxon>Rhabditida</taxon>
        <taxon>Rhabditina</taxon>
        <taxon>Diplogasteromorpha</taxon>
        <taxon>Diplogasteroidea</taxon>
        <taxon>Neodiplogasteridae</taxon>
        <taxon>Pristionchus</taxon>
    </lineage>
</organism>
<dbReference type="Gene3D" id="1.20.1070.10">
    <property type="entry name" value="Rhodopsin 7-helix transmembrane proteins"/>
    <property type="match status" value="1"/>
</dbReference>
<proteinExistence type="predicted"/>
<feature type="transmembrane region" description="Helical" evidence="1">
    <location>
        <begin position="247"/>
        <end position="266"/>
    </location>
</feature>
<protein>
    <recommendedName>
        <fullName evidence="4">G protein-coupled receptor</fullName>
    </recommendedName>
</protein>
<keyword evidence="1" id="KW-0812">Transmembrane</keyword>
<feature type="transmembrane region" description="Helical" evidence="1">
    <location>
        <begin position="278"/>
        <end position="306"/>
    </location>
</feature>
<dbReference type="InterPro" id="IPR019428">
    <property type="entry name" value="7TM_GPCR_serpentine_rcpt_Str"/>
</dbReference>
<evidence type="ECO:0000313" key="2">
    <source>
        <dbReference type="EMBL" id="GMT19874.1"/>
    </source>
</evidence>
<accession>A0AAV5VN97</accession>
<feature type="transmembrane region" description="Helical" evidence="1">
    <location>
        <begin position="41"/>
        <end position="63"/>
    </location>
</feature>
<dbReference type="Proteomes" id="UP001432322">
    <property type="component" value="Unassembled WGS sequence"/>
</dbReference>
<dbReference type="PANTHER" id="PTHR46178:SF9">
    <property type="entry name" value="SEVEN TM RECEPTOR"/>
    <property type="match status" value="1"/>
</dbReference>